<gene>
    <name evidence="3" type="ORF">C6571_12880</name>
</gene>
<dbReference type="Pfam" id="PF03583">
    <property type="entry name" value="LIP"/>
    <property type="match status" value="1"/>
</dbReference>
<proteinExistence type="predicted"/>
<evidence type="ECO:0000256" key="1">
    <source>
        <dbReference type="SAM" id="MobiDB-lite"/>
    </source>
</evidence>
<dbReference type="InterPro" id="IPR029058">
    <property type="entry name" value="AB_hydrolase_fold"/>
</dbReference>
<reference evidence="3 4" key="1">
    <citation type="submission" date="2018-03" db="EMBL/GenBank/DDBJ databases">
        <title>Genome sequencing of Simplicispira sp.</title>
        <authorList>
            <person name="Kim S.-J."/>
            <person name="Heo J."/>
            <person name="Kwon S.-W."/>
        </authorList>
    </citation>
    <scope>NUCLEOTIDE SEQUENCE [LARGE SCALE GENOMIC DNA]</scope>
    <source>
        <strain evidence="3 4">SC1-8</strain>
    </source>
</reference>
<name>A0A2S0N1N9_9BURK</name>
<evidence type="ECO:0000256" key="2">
    <source>
        <dbReference type="SAM" id="SignalP"/>
    </source>
</evidence>
<dbReference type="PANTHER" id="PTHR34853">
    <property type="match status" value="1"/>
</dbReference>
<keyword evidence="2" id="KW-0732">Signal</keyword>
<evidence type="ECO:0000313" key="4">
    <source>
        <dbReference type="Proteomes" id="UP000239326"/>
    </source>
</evidence>
<protein>
    <recommendedName>
        <fullName evidence="5">Alpha/beta hydrolase</fullName>
    </recommendedName>
</protein>
<evidence type="ECO:0000313" key="3">
    <source>
        <dbReference type="EMBL" id="AVO42060.1"/>
    </source>
</evidence>
<accession>A0A2S0N1N9</accession>
<dbReference type="EMBL" id="CP027669">
    <property type="protein sequence ID" value="AVO42060.1"/>
    <property type="molecule type" value="Genomic_DNA"/>
</dbReference>
<dbReference type="SUPFAM" id="SSF53474">
    <property type="entry name" value="alpha/beta-Hydrolases"/>
    <property type="match status" value="1"/>
</dbReference>
<feature type="signal peptide" evidence="2">
    <location>
        <begin position="1"/>
        <end position="33"/>
    </location>
</feature>
<feature type="region of interest" description="Disordered" evidence="1">
    <location>
        <begin position="40"/>
        <end position="60"/>
    </location>
</feature>
<dbReference type="OrthoDB" id="9798122at2"/>
<dbReference type="GO" id="GO:0004806">
    <property type="term" value="F:triacylglycerol lipase activity"/>
    <property type="evidence" value="ECO:0007669"/>
    <property type="project" value="InterPro"/>
</dbReference>
<dbReference type="Proteomes" id="UP000239326">
    <property type="component" value="Chromosome"/>
</dbReference>
<sequence>MLSTRSLAVPSLPSHLAPALRAVLCGAVLALLAACGGGKDDDEAAVQPPPPPVNPVGRGSFKASAPLGTVAATEIAAALADDGSRVQNAVPRYAVASWRLEYTTIDADGREVRASGLVSVPQKPAGSASPVLSYQHGTIFRDEETPSMHAVAGEVAVVLASLGYVVLAPDYVGFGVSRGTPHPYLLAAPTAAAVNDFITAATYWRALSGVQDNGQLFLAGYSEGGYATMAAHRELQATGSPHLAQLRMAVVGAGPYDVQTTLDGLIDVVRDKQPLLGALINPGFLRYLGGSVQREVRRAVLGQLIPGDADVVYDTRFLDSFFADDTRAIAQSSSVHDWRPQVPVAMFHGRDDQTVPYASSVNTLQAMRKQGVGDLVSLTDCQATPAGHIPCVPPFVEFMLGRVGAVAQGL</sequence>
<feature type="chain" id="PRO_5015502607" description="Alpha/beta hydrolase" evidence="2">
    <location>
        <begin position="34"/>
        <end position="410"/>
    </location>
</feature>
<dbReference type="PIRSF" id="PIRSF029171">
    <property type="entry name" value="Esterase_LipA"/>
    <property type="match status" value="1"/>
</dbReference>
<dbReference type="AlphaFoldDB" id="A0A2S0N1N9"/>
<dbReference type="PROSITE" id="PS51257">
    <property type="entry name" value="PROKAR_LIPOPROTEIN"/>
    <property type="match status" value="1"/>
</dbReference>
<dbReference type="GO" id="GO:0016042">
    <property type="term" value="P:lipid catabolic process"/>
    <property type="evidence" value="ECO:0007669"/>
    <property type="project" value="InterPro"/>
</dbReference>
<evidence type="ECO:0008006" key="5">
    <source>
        <dbReference type="Google" id="ProtNLM"/>
    </source>
</evidence>
<dbReference type="KEGG" id="simp:C6571_12880"/>
<keyword evidence="4" id="KW-1185">Reference proteome</keyword>
<dbReference type="Gene3D" id="3.40.50.1820">
    <property type="entry name" value="alpha/beta hydrolase"/>
    <property type="match status" value="1"/>
</dbReference>
<dbReference type="PANTHER" id="PTHR34853:SF1">
    <property type="entry name" value="LIPASE 5"/>
    <property type="match status" value="1"/>
</dbReference>
<dbReference type="InterPro" id="IPR005152">
    <property type="entry name" value="Lipase_secreted"/>
</dbReference>
<organism evidence="3 4">
    <name type="scientific">Simplicispira suum</name>
    <dbReference type="NCBI Taxonomy" id="2109915"/>
    <lineage>
        <taxon>Bacteria</taxon>
        <taxon>Pseudomonadati</taxon>
        <taxon>Pseudomonadota</taxon>
        <taxon>Betaproteobacteria</taxon>
        <taxon>Burkholderiales</taxon>
        <taxon>Comamonadaceae</taxon>
        <taxon>Simplicispira</taxon>
    </lineage>
</organism>